<dbReference type="EMBL" id="CM051395">
    <property type="protein sequence ID" value="KAJ4724189.1"/>
    <property type="molecule type" value="Genomic_DNA"/>
</dbReference>
<protein>
    <submittedName>
        <fullName evidence="1">Transducin/WD40 repeat-like superfamily protein</fullName>
    </submittedName>
</protein>
<accession>A0ACC1YM00</accession>
<keyword evidence="2" id="KW-1185">Reference proteome</keyword>
<comment type="caution">
    <text evidence="1">The sequence shown here is derived from an EMBL/GenBank/DDBJ whole genome shotgun (WGS) entry which is preliminary data.</text>
</comment>
<evidence type="ECO:0000313" key="1">
    <source>
        <dbReference type="EMBL" id="KAJ4724189.1"/>
    </source>
</evidence>
<gene>
    <name evidence="1" type="ORF">OWV82_003201</name>
</gene>
<reference evidence="1 2" key="1">
    <citation type="journal article" date="2023" name="Science">
        <title>Complex scaffold remodeling in plant triterpene biosynthesis.</title>
        <authorList>
            <person name="De La Pena R."/>
            <person name="Hodgson H."/>
            <person name="Liu J.C."/>
            <person name="Stephenson M.J."/>
            <person name="Martin A.C."/>
            <person name="Owen C."/>
            <person name="Harkess A."/>
            <person name="Leebens-Mack J."/>
            <person name="Jimenez L.E."/>
            <person name="Osbourn A."/>
            <person name="Sattely E.S."/>
        </authorList>
    </citation>
    <scope>NUCLEOTIDE SEQUENCE [LARGE SCALE GENOMIC DNA]</scope>
    <source>
        <strain evidence="2">cv. JPN11</strain>
        <tissue evidence="1">Leaf</tissue>
    </source>
</reference>
<name>A0ACC1YM00_MELAZ</name>
<proteinExistence type="predicted"/>
<organism evidence="1 2">
    <name type="scientific">Melia azedarach</name>
    <name type="common">Chinaberry tree</name>
    <dbReference type="NCBI Taxonomy" id="155640"/>
    <lineage>
        <taxon>Eukaryota</taxon>
        <taxon>Viridiplantae</taxon>
        <taxon>Streptophyta</taxon>
        <taxon>Embryophyta</taxon>
        <taxon>Tracheophyta</taxon>
        <taxon>Spermatophyta</taxon>
        <taxon>Magnoliopsida</taxon>
        <taxon>eudicotyledons</taxon>
        <taxon>Gunneridae</taxon>
        <taxon>Pentapetalae</taxon>
        <taxon>rosids</taxon>
        <taxon>malvids</taxon>
        <taxon>Sapindales</taxon>
        <taxon>Meliaceae</taxon>
        <taxon>Melia</taxon>
    </lineage>
</organism>
<evidence type="ECO:0000313" key="2">
    <source>
        <dbReference type="Proteomes" id="UP001164539"/>
    </source>
</evidence>
<dbReference type="Proteomes" id="UP001164539">
    <property type="component" value="Chromosome 2"/>
</dbReference>
<sequence length="479" mass="53535">MEKYLVPSKSVPENPKQYTLRRRWSRSVIELNGRFEPKYRHELSSLLMQSYSEIGAFPHLYHVNGFPCSTHLSQVGHGAIAGPGPIRKNCISALDFDTKGIYLVSVTRSGCLTVHDFETLYHHCNETLSGQGLEEDQNKHLLHLSLHQQLDAVKWNLANQDEVACASTKSNEVRIFDISYISSEPVEVLRTRRAFTVLGSDVQKGLSDIAFTAIDESRLIASDTHGGLNVWDRRMSDLPCLELSTDSHNTLNSIQIHAENQIVFAAGKHGSIYMWDLRGGRTSAPFQSHKEVRHPPLTSLKLASMLEKIGTLKAQSNIVPQEIHSIDLDPSCSYQLAFHIDDGWSGVLDIHNFQVTHVHCPPPAWLNDSTNSADLLHLRKPSWLPTNSIYVVGSSSYHGIHLLDFYPDSSSPSHVDYNEDLESLSERKKHKKENRFLPLSEGVTACVTHPLNNTIVAGTKSSSLLVVSQKHLCTNDPES</sequence>